<dbReference type="AlphaFoldDB" id="A0A447I753"/>
<reference evidence="1 2" key="1">
    <citation type="submission" date="2018-12" db="EMBL/GenBank/DDBJ databases">
        <authorList>
            <person name="Criscuolo A."/>
        </authorList>
    </citation>
    <scope>NUCLEOTIDE SEQUENCE [LARGE SCALE GENOMIC DNA]</scope>
    <source>
        <strain evidence="1">ACIP1116281</strain>
    </source>
</reference>
<name>A0A447I753_9HYPH</name>
<dbReference type="Proteomes" id="UP000268844">
    <property type="component" value="Unassembled WGS sequence"/>
</dbReference>
<dbReference type="EMBL" id="UZWD01000006">
    <property type="protein sequence ID" value="VDS03342.1"/>
    <property type="molecule type" value="Genomic_DNA"/>
</dbReference>
<protein>
    <submittedName>
        <fullName evidence="1">Uncharacterized protein</fullName>
    </submittedName>
</protein>
<dbReference type="OrthoDB" id="7951256at2"/>
<accession>A0A447I753</accession>
<gene>
    <name evidence="1" type="ORF">DEVEQU_00462</name>
</gene>
<proteinExistence type="predicted"/>
<organism evidence="1 2">
    <name type="scientific">Devosia equisanguinis</name>
    <dbReference type="NCBI Taxonomy" id="2490941"/>
    <lineage>
        <taxon>Bacteria</taxon>
        <taxon>Pseudomonadati</taxon>
        <taxon>Pseudomonadota</taxon>
        <taxon>Alphaproteobacteria</taxon>
        <taxon>Hyphomicrobiales</taxon>
        <taxon>Devosiaceae</taxon>
        <taxon>Devosia</taxon>
    </lineage>
</organism>
<dbReference type="RefSeq" id="WP_126148956.1">
    <property type="nucleotide sequence ID" value="NZ_JBHTMH010000001.1"/>
</dbReference>
<evidence type="ECO:0000313" key="2">
    <source>
        <dbReference type="Proteomes" id="UP000268844"/>
    </source>
</evidence>
<sequence>MTTILIEKYVEGACVEELRIPVGPLQFVAGLLPGSAFQELQRQGLDIDALLNETNPDRAVQWLDVEEKNVRKRIRISRQD</sequence>
<evidence type="ECO:0000313" key="1">
    <source>
        <dbReference type="EMBL" id="VDS03342.1"/>
    </source>
</evidence>
<keyword evidence="2" id="KW-1185">Reference proteome</keyword>